<name>A0A383VIC2_TETOB</name>
<sequence length="349" mass="38540">MDLIGKQQMEAAAQQQPEQQDRAALQRQQAADFADLGTNDSAILQAMLKQIFGDEPLQESAQPSQHRELGLAATGEQHGRQYNQQYGQQYGQQYLWQYGQQYGQWYGQQYDQQYGQQLGQQYVQQHEQRCIQQPGQYMAGMGYMQEQHMELAAPQLLLLQQQSGACTHFLHQQVPLPELQLNAALCAQHPLAGHASGNPIPAEQPGQGELVLGQVAVKAFDTAASIKKDPERLETMVLNELTALYLLHGHPSVVQLLARGMMPKPADTGCANGGEATAQLPAATAITAADPPQPEAADAPVRCIVEELAECSVLDRLTTHSPMPEQQVQQHMRSLVELLQHMHSRSIKS</sequence>
<dbReference type="Proteomes" id="UP000256970">
    <property type="component" value="Unassembled WGS sequence"/>
</dbReference>
<dbReference type="Gene3D" id="1.10.510.10">
    <property type="entry name" value="Transferase(Phosphotransferase) domain 1"/>
    <property type="match status" value="1"/>
</dbReference>
<evidence type="ECO:0000313" key="3">
    <source>
        <dbReference type="Proteomes" id="UP000256970"/>
    </source>
</evidence>
<protein>
    <recommendedName>
        <fullName evidence="4">Protein kinase domain-containing protein</fullName>
    </recommendedName>
</protein>
<dbReference type="SUPFAM" id="SSF56112">
    <property type="entry name" value="Protein kinase-like (PK-like)"/>
    <property type="match status" value="1"/>
</dbReference>
<reference evidence="2 3" key="1">
    <citation type="submission" date="2016-10" db="EMBL/GenBank/DDBJ databases">
        <authorList>
            <person name="Cai Z."/>
        </authorList>
    </citation>
    <scope>NUCLEOTIDE SEQUENCE [LARGE SCALE GENOMIC DNA]</scope>
</reference>
<proteinExistence type="predicted"/>
<feature type="region of interest" description="Disordered" evidence="1">
    <location>
        <begin position="1"/>
        <end position="28"/>
    </location>
</feature>
<dbReference type="InterPro" id="IPR011009">
    <property type="entry name" value="Kinase-like_dom_sf"/>
</dbReference>
<gene>
    <name evidence="2" type="ORF">BQ4739_LOCUS5707</name>
</gene>
<feature type="compositionally biased region" description="Low complexity" evidence="1">
    <location>
        <begin position="7"/>
        <end position="28"/>
    </location>
</feature>
<keyword evidence="3" id="KW-1185">Reference proteome</keyword>
<evidence type="ECO:0000256" key="1">
    <source>
        <dbReference type="SAM" id="MobiDB-lite"/>
    </source>
</evidence>
<evidence type="ECO:0000313" key="2">
    <source>
        <dbReference type="EMBL" id="SZX65265.1"/>
    </source>
</evidence>
<dbReference type="AlphaFoldDB" id="A0A383VIC2"/>
<evidence type="ECO:0008006" key="4">
    <source>
        <dbReference type="Google" id="ProtNLM"/>
    </source>
</evidence>
<accession>A0A383VIC2</accession>
<dbReference type="EMBL" id="FNXT01000588">
    <property type="protein sequence ID" value="SZX65265.1"/>
    <property type="molecule type" value="Genomic_DNA"/>
</dbReference>
<organism evidence="2 3">
    <name type="scientific">Tetradesmus obliquus</name>
    <name type="common">Green alga</name>
    <name type="synonym">Acutodesmus obliquus</name>
    <dbReference type="NCBI Taxonomy" id="3088"/>
    <lineage>
        <taxon>Eukaryota</taxon>
        <taxon>Viridiplantae</taxon>
        <taxon>Chlorophyta</taxon>
        <taxon>core chlorophytes</taxon>
        <taxon>Chlorophyceae</taxon>
        <taxon>CS clade</taxon>
        <taxon>Sphaeropleales</taxon>
        <taxon>Scenedesmaceae</taxon>
        <taxon>Tetradesmus</taxon>
    </lineage>
</organism>